<evidence type="ECO:0000313" key="2">
    <source>
        <dbReference type="EMBL" id="EKG13118.1"/>
    </source>
</evidence>
<keyword evidence="1" id="KW-1133">Transmembrane helix</keyword>
<feature type="transmembrane region" description="Helical" evidence="1">
    <location>
        <begin position="118"/>
        <end position="140"/>
    </location>
</feature>
<dbReference type="AlphaFoldDB" id="K2RET6"/>
<sequence length="182" mass="20740">MIPAEGPIQSFRTARAPLHRISKPNFWICLAWPRTRMTSRSYLLILSLISLTLKIYQSTLRISQITSMISQRMNLGQRPTTGFPSLSLGQRRPLMLLPLDLMTRPYLRKQRGLRHRLLLPRVSPIQLLPITVYVAIAGLTHAQMAMTAWRGQAQTVARRLTAAATALTLGTIIRFSWIWPSR</sequence>
<keyword evidence="1" id="KW-0472">Membrane</keyword>
<keyword evidence="1" id="KW-0812">Transmembrane</keyword>
<accession>K2RET6</accession>
<dbReference type="HOGENOM" id="CLU_1482260_0_0_1"/>
<name>K2RET6_MACPH</name>
<organism evidence="2 3">
    <name type="scientific">Macrophomina phaseolina (strain MS6)</name>
    <name type="common">Charcoal rot fungus</name>
    <dbReference type="NCBI Taxonomy" id="1126212"/>
    <lineage>
        <taxon>Eukaryota</taxon>
        <taxon>Fungi</taxon>
        <taxon>Dikarya</taxon>
        <taxon>Ascomycota</taxon>
        <taxon>Pezizomycotina</taxon>
        <taxon>Dothideomycetes</taxon>
        <taxon>Dothideomycetes incertae sedis</taxon>
        <taxon>Botryosphaeriales</taxon>
        <taxon>Botryosphaeriaceae</taxon>
        <taxon>Macrophomina</taxon>
    </lineage>
</organism>
<gene>
    <name evidence="2" type="ORF">MPH_09693</name>
</gene>
<feature type="transmembrane region" description="Helical" evidence="1">
    <location>
        <begin position="160"/>
        <end position="179"/>
    </location>
</feature>
<dbReference type="InParanoid" id="K2RET6"/>
<evidence type="ECO:0000313" key="3">
    <source>
        <dbReference type="Proteomes" id="UP000007129"/>
    </source>
</evidence>
<reference evidence="2 3" key="1">
    <citation type="journal article" date="2012" name="BMC Genomics">
        <title>Tools to kill: Genome of one of the most destructive plant pathogenic fungi Macrophomina phaseolina.</title>
        <authorList>
            <person name="Islam M.S."/>
            <person name="Haque M.S."/>
            <person name="Islam M.M."/>
            <person name="Emdad E.M."/>
            <person name="Halim A."/>
            <person name="Hossen Q.M.M."/>
            <person name="Hossain M.Z."/>
            <person name="Ahmed B."/>
            <person name="Rahim S."/>
            <person name="Rahman M.S."/>
            <person name="Alam M.M."/>
            <person name="Hou S."/>
            <person name="Wan X."/>
            <person name="Saito J.A."/>
            <person name="Alam M."/>
        </authorList>
    </citation>
    <scope>NUCLEOTIDE SEQUENCE [LARGE SCALE GENOMIC DNA]</scope>
    <source>
        <strain evidence="2 3">MS6</strain>
    </source>
</reference>
<comment type="caution">
    <text evidence="2">The sequence shown here is derived from an EMBL/GenBank/DDBJ whole genome shotgun (WGS) entry which is preliminary data.</text>
</comment>
<dbReference type="EMBL" id="AHHD01000416">
    <property type="protein sequence ID" value="EKG13118.1"/>
    <property type="molecule type" value="Genomic_DNA"/>
</dbReference>
<evidence type="ECO:0000256" key="1">
    <source>
        <dbReference type="SAM" id="Phobius"/>
    </source>
</evidence>
<protein>
    <submittedName>
        <fullName evidence="2">Uncharacterized protein</fullName>
    </submittedName>
</protein>
<dbReference type="VEuPathDB" id="FungiDB:MPH_09693"/>
<proteinExistence type="predicted"/>
<dbReference type="Proteomes" id="UP000007129">
    <property type="component" value="Unassembled WGS sequence"/>
</dbReference>